<dbReference type="InterPro" id="IPR046494">
    <property type="entry name" value="DUF6587"/>
</dbReference>
<keyword evidence="4" id="KW-1185">Reference proteome</keyword>
<dbReference type="AlphaFoldDB" id="A0A3N6NXF8"/>
<dbReference type="EMBL" id="RQIS01000010">
    <property type="protein sequence ID" value="RQH05433.1"/>
    <property type="molecule type" value="Genomic_DNA"/>
</dbReference>
<name>A0A3N6NXF8_9BURK</name>
<evidence type="ECO:0000313" key="3">
    <source>
        <dbReference type="EMBL" id="RQH05433.1"/>
    </source>
</evidence>
<dbReference type="Proteomes" id="UP000272778">
    <property type="component" value="Unassembled WGS sequence"/>
</dbReference>
<dbReference type="RefSeq" id="WP_124151920.1">
    <property type="nucleotide sequence ID" value="NZ_RQIS01000010.1"/>
</dbReference>
<keyword evidence="2" id="KW-0812">Transmembrane</keyword>
<keyword evidence="2" id="KW-1133">Transmembrane helix</keyword>
<feature type="region of interest" description="Disordered" evidence="1">
    <location>
        <begin position="79"/>
        <end position="100"/>
    </location>
</feature>
<sequence length="100" mass="10225">MSAGLIAQYAVIAALVAASLLYTLRKLAPTLAAQRQAALAATLLKPGRGPFAQRVGRALQPRGATGNCADGCGTCGSCGPTPAAEGKKSERPLTFYPPRK</sequence>
<keyword evidence="2" id="KW-0472">Membrane</keyword>
<comment type="caution">
    <text evidence="3">The sequence shown here is derived from an EMBL/GenBank/DDBJ whole genome shotgun (WGS) entry which is preliminary data.</text>
</comment>
<protein>
    <submittedName>
        <fullName evidence="3">Uncharacterized protein</fullName>
    </submittedName>
</protein>
<gene>
    <name evidence="3" type="ORF">D1Y85_15340</name>
</gene>
<accession>A0A3N6NXF8</accession>
<proteinExistence type="predicted"/>
<organism evidence="3 4">
    <name type="scientific">Paraburkholderia dinghuensis</name>
    <dbReference type="NCBI Taxonomy" id="2305225"/>
    <lineage>
        <taxon>Bacteria</taxon>
        <taxon>Pseudomonadati</taxon>
        <taxon>Pseudomonadota</taxon>
        <taxon>Betaproteobacteria</taxon>
        <taxon>Burkholderiales</taxon>
        <taxon>Burkholderiaceae</taxon>
        <taxon>Paraburkholderia</taxon>
    </lineage>
</organism>
<dbReference type="Pfam" id="PF20228">
    <property type="entry name" value="DUF6587"/>
    <property type="match status" value="1"/>
</dbReference>
<evidence type="ECO:0000256" key="1">
    <source>
        <dbReference type="SAM" id="MobiDB-lite"/>
    </source>
</evidence>
<evidence type="ECO:0000256" key="2">
    <source>
        <dbReference type="SAM" id="Phobius"/>
    </source>
</evidence>
<reference evidence="3 4" key="1">
    <citation type="submission" date="2018-11" db="EMBL/GenBank/DDBJ databases">
        <title>Paraburkholderia sp. DHOA04, isolated from soil.</title>
        <authorList>
            <person name="Gao Z.-H."/>
            <person name="Qiu L.-H."/>
            <person name="Fu J.-C."/>
        </authorList>
    </citation>
    <scope>NUCLEOTIDE SEQUENCE [LARGE SCALE GENOMIC DNA]</scope>
    <source>
        <strain evidence="3 4">DHOA04</strain>
    </source>
</reference>
<feature type="transmembrane region" description="Helical" evidence="2">
    <location>
        <begin position="6"/>
        <end position="24"/>
    </location>
</feature>
<evidence type="ECO:0000313" key="4">
    <source>
        <dbReference type="Proteomes" id="UP000272778"/>
    </source>
</evidence>